<sequence>DREPVRRTAGPGADPARGPRRGRDHRAAGRAGHPTRPPRGPRRGSRRRVRGLL</sequence>
<organism evidence="2">
    <name type="scientific">uncultured Nocardioidaceae bacterium</name>
    <dbReference type="NCBI Taxonomy" id="253824"/>
    <lineage>
        <taxon>Bacteria</taxon>
        <taxon>Bacillati</taxon>
        <taxon>Actinomycetota</taxon>
        <taxon>Actinomycetes</taxon>
        <taxon>Propionibacteriales</taxon>
        <taxon>Nocardioidaceae</taxon>
        <taxon>environmental samples</taxon>
    </lineage>
</organism>
<dbReference type="EMBL" id="CADCUF010000068">
    <property type="protein sequence ID" value="CAA9324579.1"/>
    <property type="molecule type" value="Genomic_DNA"/>
</dbReference>
<name>A0A6J4L5G4_9ACTN</name>
<feature type="region of interest" description="Disordered" evidence="1">
    <location>
        <begin position="1"/>
        <end position="53"/>
    </location>
</feature>
<dbReference type="AlphaFoldDB" id="A0A6J4L5G4"/>
<feature type="non-terminal residue" evidence="2">
    <location>
        <position position="53"/>
    </location>
</feature>
<reference evidence="2" key="1">
    <citation type="submission" date="2020-02" db="EMBL/GenBank/DDBJ databases">
        <authorList>
            <person name="Meier V. D."/>
        </authorList>
    </citation>
    <scope>NUCLEOTIDE SEQUENCE</scope>
    <source>
        <strain evidence="2">AVDCRST_MAG24</strain>
    </source>
</reference>
<feature type="compositionally biased region" description="Basic residues" evidence="1">
    <location>
        <begin position="39"/>
        <end position="53"/>
    </location>
</feature>
<gene>
    <name evidence="2" type="ORF">AVDCRST_MAG24-505</name>
</gene>
<proteinExistence type="predicted"/>
<evidence type="ECO:0000256" key="1">
    <source>
        <dbReference type="SAM" id="MobiDB-lite"/>
    </source>
</evidence>
<accession>A0A6J4L5G4</accession>
<evidence type="ECO:0000313" key="2">
    <source>
        <dbReference type="EMBL" id="CAA9324579.1"/>
    </source>
</evidence>
<protein>
    <submittedName>
        <fullName evidence="2">Uncharacterized protein</fullName>
    </submittedName>
</protein>
<feature type="non-terminal residue" evidence="2">
    <location>
        <position position="1"/>
    </location>
</feature>